<keyword evidence="7 8" id="KW-0472">Membrane</keyword>
<dbReference type="EMBL" id="GGFK01004371">
    <property type="protein sequence ID" value="MBW37692.1"/>
    <property type="molecule type" value="Transcribed_RNA"/>
</dbReference>
<dbReference type="GO" id="GO:0005886">
    <property type="term" value="C:plasma membrane"/>
    <property type="evidence" value="ECO:0007669"/>
    <property type="project" value="UniProtKB-SubCell"/>
</dbReference>
<feature type="transmembrane region" description="Helical" evidence="8">
    <location>
        <begin position="228"/>
        <end position="249"/>
    </location>
</feature>
<evidence type="ECO:0000256" key="6">
    <source>
        <dbReference type="ARBA" id="ARBA00022989"/>
    </source>
</evidence>
<feature type="transmembrane region" description="Helical" evidence="8">
    <location>
        <begin position="361"/>
        <end position="382"/>
    </location>
</feature>
<reference evidence="9" key="1">
    <citation type="submission" date="2018-01" db="EMBL/GenBank/DDBJ databases">
        <title>An insight into the sialome of Amazonian anophelines.</title>
        <authorList>
            <person name="Ribeiro J.M."/>
            <person name="Scarpassa V."/>
            <person name="Calvo E."/>
        </authorList>
    </citation>
    <scope>NUCLEOTIDE SEQUENCE</scope>
    <source>
        <tissue evidence="9">Salivary glands</tissue>
    </source>
</reference>
<evidence type="ECO:0000256" key="4">
    <source>
        <dbReference type="ARBA" id="ARBA00022475"/>
    </source>
</evidence>
<sequence length="516" mass="56496">MTAKDVNNAAASPAAECTTTGNAAAAATGDKIVLKRKITLINGVGIIVGTIIGSGIFISPTGVFVFTKSVGSSLIIWMLSGILSTLGALCYAELGTCITRSGGDYAYLLVAFGPLVGFLRLWMALLIIRPTTQAIVALTFAQYAVRPFFEDCAAPESAVRLLAAVCLCFLTAINCISTKWAMKIQDVFTIAKLTALVSIILAGMYFMATESLDNFQNPWEGDYSLTSMAYAFYSGLFAFGGWNYLNFVTEELENPYKNLPRAIWIAMPMVTGIYVFVNMAYFAVVSRHEMLASIAVAVSFGNRMFGSVAWLIPIFVALSTFGGVNGILFTSARLFSTGAQEGHLPAWFSLVHVDRQTPIPALIFTCITSIIMLLSANVFVLINYFSQILWLSVAASIAGLLWLRISKPNMPRPIRVNLILPITFLICCLGLVLLPSFSEPFNLLVGLAITLSGVPIYYVCIVWRQNKPSKNGLMHWIERGCQILFNAAFVDCHHDRKREREFSEMQTSIEDKSVSH</sequence>
<feature type="transmembrane region" description="Helical" evidence="8">
    <location>
        <begin position="418"/>
        <end position="437"/>
    </location>
</feature>
<feature type="transmembrane region" description="Helical" evidence="8">
    <location>
        <begin position="188"/>
        <end position="208"/>
    </location>
</feature>
<dbReference type="GO" id="GO:0015179">
    <property type="term" value="F:L-amino acid transmembrane transporter activity"/>
    <property type="evidence" value="ECO:0007669"/>
    <property type="project" value="TreeGrafter"/>
</dbReference>
<proteinExistence type="inferred from homology"/>
<dbReference type="FunFam" id="1.20.1740.10:FF:000003">
    <property type="entry name" value="Y+L amino acid transporter 1 isoform X1"/>
    <property type="match status" value="1"/>
</dbReference>
<feature type="transmembrane region" description="Helical" evidence="8">
    <location>
        <begin position="40"/>
        <end position="62"/>
    </location>
</feature>
<evidence type="ECO:0000256" key="7">
    <source>
        <dbReference type="ARBA" id="ARBA00023136"/>
    </source>
</evidence>
<feature type="transmembrane region" description="Helical" evidence="8">
    <location>
        <begin position="157"/>
        <end position="176"/>
    </location>
</feature>
<feature type="transmembrane region" description="Helical" evidence="8">
    <location>
        <begin position="74"/>
        <end position="94"/>
    </location>
</feature>
<feature type="transmembrane region" description="Helical" evidence="8">
    <location>
        <begin position="261"/>
        <end position="284"/>
    </location>
</feature>
<evidence type="ECO:0000256" key="8">
    <source>
        <dbReference type="SAM" id="Phobius"/>
    </source>
</evidence>
<feature type="transmembrane region" description="Helical" evidence="8">
    <location>
        <begin position="388"/>
        <end position="406"/>
    </location>
</feature>
<evidence type="ECO:0000256" key="3">
    <source>
        <dbReference type="ARBA" id="ARBA00022448"/>
    </source>
</evidence>
<organism evidence="9">
    <name type="scientific">Anopheles triannulatus</name>
    <dbReference type="NCBI Taxonomy" id="58253"/>
    <lineage>
        <taxon>Eukaryota</taxon>
        <taxon>Metazoa</taxon>
        <taxon>Ecdysozoa</taxon>
        <taxon>Arthropoda</taxon>
        <taxon>Hexapoda</taxon>
        <taxon>Insecta</taxon>
        <taxon>Pterygota</taxon>
        <taxon>Neoptera</taxon>
        <taxon>Endopterygota</taxon>
        <taxon>Diptera</taxon>
        <taxon>Nematocera</taxon>
        <taxon>Culicoidea</taxon>
        <taxon>Culicidae</taxon>
        <taxon>Anophelinae</taxon>
        <taxon>Anopheles</taxon>
    </lineage>
</organism>
<evidence type="ECO:0000256" key="2">
    <source>
        <dbReference type="ARBA" id="ARBA00007040"/>
    </source>
</evidence>
<comment type="subcellular location">
    <subcellularLocation>
        <location evidence="1">Cell membrane</location>
        <topology evidence="1">Multi-pass membrane protein</topology>
    </subcellularLocation>
</comment>
<feature type="transmembrane region" description="Helical" evidence="8">
    <location>
        <begin position="443"/>
        <end position="463"/>
    </location>
</feature>
<comment type="similarity">
    <text evidence="2">Belongs to the amino acid-polyamine-organocation (APC) superfamily. L-type amino acid transporter (LAT) (TC 2.A.3.8) family.</text>
</comment>
<dbReference type="InterPro" id="IPR002293">
    <property type="entry name" value="AA/rel_permease1"/>
</dbReference>
<dbReference type="Pfam" id="PF13520">
    <property type="entry name" value="AA_permease_2"/>
    <property type="match status" value="1"/>
</dbReference>
<dbReference type="Gene3D" id="1.20.1740.10">
    <property type="entry name" value="Amino acid/polyamine transporter I"/>
    <property type="match status" value="1"/>
</dbReference>
<feature type="transmembrane region" description="Helical" evidence="8">
    <location>
        <begin position="304"/>
        <end position="328"/>
    </location>
</feature>
<keyword evidence="5 8" id="KW-0812">Transmembrane</keyword>
<feature type="transmembrane region" description="Helical" evidence="8">
    <location>
        <begin position="106"/>
        <end position="128"/>
    </location>
</feature>
<evidence type="ECO:0000256" key="1">
    <source>
        <dbReference type="ARBA" id="ARBA00004651"/>
    </source>
</evidence>
<dbReference type="InterPro" id="IPR050598">
    <property type="entry name" value="AminoAcid_Transporter"/>
</dbReference>
<dbReference type="PANTHER" id="PTHR11785:SF528">
    <property type="entry name" value="AMINO ACID TRANSPORTER PROTEIN JHI-21"/>
    <property type="match status" value="1"/>
</dbReference>
<keyword evidence="4" id="KW-1003">Cell membrane</keyword>
<keyword evidence="3" id="KW-0813">Transport</keyword>
<dbReference type="PANTHER" id="PTHR11785">
    <property type="entry name" value="AMINO ACID TRANSPORTER"/>
    <property type="match status" value="1"/>
</dbReference>
<keyword evidence="6 8" id="KW-1133">Transmembrane helix</keyword>
<protein>
    <submittedName>
        <fullName evidence="9">Putative amino acid transporter</fullName>
    </submittedName>
</protein>
<evidence type="ECO:0000313" key="9">
    <source>
        <dbReference type="EMBL" id="MBW37692.1"/>
    </source>
</evidence>
<evidence type="ECO:0000256" key="5">
    <source>
        <dbReference type="ARBA" id="ARBA00022692"/>
    </source>
</evidence>
<accession>A0A2M4AAC5</accession>
<name>A0A2M4AAC5_9DIPT</name>
<dbReference type="AlphaFoldDB" id="A0A2M4AAC5"/>
<dbReference type="PIRSF" id="PIRSF006060">
    <property type="entry name" value="AA_transporter"/>
    <property type="match status" value="1"/>
</dbReference>